<dbReference type="InterPro" id="IPR001810">
    <property type="entry name" value="F-box_dom"/>
</dbReference>
<protein>
    <recommendedName>
        <fullName evidence="1">F-box domain-containing protein</fullName>
    </recommendedName>
</protein>
<feature type="domain" description="F-box" evidence="1">
    <location>
        <begin position="25"/>
        <end position="58"/>
    </location>
</feature>
<reference evidence="2 3" key="1">
    <citation type="journal article" date="2018" name="Sci. Data">
        <title>The draft genome sequence of cork oak.</title>
        <authorList>
            <person name="Ramos A.M."/>
            <person name="Usie A."/>
            <person name="Barbosa P."/>
            <person name="Barros P.M."/>
            <person name="Capote T."/>
            <person name="Chaves I."/>
            <person name="Simoes F."/>
            <person name="Abreu I."/>
            <person name="Carrasquinho I."/>
            <person name="Faro C."/>
            <person name="Guimaraes J.B."/>
            <person name="Mendonca D."/>
            <person name="Nobrega F."/>
            <person name="Rodrigues L."/>
            <person name="Saibo N.J.M."/>
            <person name="Varela M.C."/>
            <person name="Egas C."/>
            <person name="Matos J."/>
            <person name="Miguel C.M."/>
            <person name="Oliveira M.M."/>
            <person name="Ricardo C.P."/>
            <person name="Goncalves S."/>
        </authorList>
    </citation>
    <scope>NUCLEOTIDE SEQUENCE [LARGE SCALE GENOMIC DNA]</scope>
    <source>
        <strain evidence="3">cv. HL8</strain>
    </source>
</reference>
<dbReference type="Proteomes" id="UP000237347">
    <property type="component" value="Unassembled WGS sequence"/>
</dbReference>
<organism evidence="2 3">
    <name type="scientific">Quercus suber</name>
    <name type="common">Cork oak</name>
    <dbReference type="NCBI Taxonomy" id="58331"/>
    <lineage>
        <taxon>Eukaryota</taxon>
        <taxon>Viridiplantae</taxon>
        <taxon>Streptophyta</taxon>
        <taxon>Embryophyta</taxon>
        <taxon>Tracheophyta</taxon>
        <taxon>Spermatophyta</taxon>
        <taxon>Magnoliopsida</taxon>
        <taxon>eudicotyledons</taxon>
        <taxon>Gunneridae</taxon>
        <taxon>Pentapetalae</taxon>
        <taxon>rosids</taxon>
        <taxon>fabids</taxon>
        <taxon>Fagales</taxon>
        <taxon>Fagaceae</taxon>
        <taxon>Quercus</taxon>
    </lineage>
</organism>
<dbReference type="Gene3D" id="1.20.1280.50">
    <property type="match status" value="1"/>
</dbReference>
<dbReference type="Pfam" id="PF00646">
    <property type="entry name" value="F-box"/>
    <property type="match status" value="1"/>
</dbReference>
<proteinExistence type="predicted"/>
<gene>
    <name evidence="2" type="ORF">CFP56_027030</name>
</gene>
<evidence type="ECO:0000259" key="1">
    <source>
        <dbReference type="Pfam" id="PF00646"/>
    </source>
</evidence>
<dbReference type="EMBL" id="PKMF04000435">
    <property type="protein sequence ID" value="KAK7831869.1"/>
    <property type="molecule type" value="Genomic_DNA"/>
</dbReference>
<dbReference type="SUPFAM" id="SSF81383">
    <property type="entry name" value="F-box domain"/>
    <property type="match status" value="1"/>
</dbReference>
<name>A0AAW0K047_QUESU</name>
<dbReference type="InterPro" id="IPR036047">
    <property type="entry name" value="F-box-like_dom_sf"/>
</dbReference>
<keyword evidence="3" id="KW-1185">Reference proteome</keyword>
<evidence type="ECO:0000313" key="3">
    <source>
        <dbReference type="Proteomes" id="UP000237347"/>
    </source>
</evidence>
<sequence length="88" mass="10203">MFTCFIDLANIIQYSHTINIMSSEWANLPDLILSEIACCMSVYDDFVNFGAVCKAWQRVYSMKKPPLSPRCPWLLLAEEKEQKNHRMG</sequence>
<accession>A0AAW0K047</accession>
<evidence type="ECO:0000313" key="2">
    <source>
        <dbReference type="EMBL" id="KAK7831869.1"/>
    </source>
</evidence>
<comment type="caution">
    <text evidence="2">The sequence shown here is derived from an EMBL/GenBank/DDBJ whole genome shotgun (WGS) entry which is preliminary data.</text>
</comment>
<dbReference type="AlphaFoldDB" id="A0AAW0K047"/>